<feature type="chain" id="PRO_5043410687" evidence="1">
    <location>
        <begin position="20"/>
        <end position="410"/>
    </location>
</feature>
<dbReference type="SUPFAM" id="SSF55486">
    <property type="entry name" value="Metalloproteases ('zincins'), catalytic domain"/>
    <property type="match status" value="1"/>
</dbReference>
<dbReference type="KEGG" id="psti:SOO65_04155"/>
<dbReference type="RefSeq" id="WP_321397408.1">
    <property type="nucleotide sequence ID" value="NZ_CP139487.1"/>
</dbReference>
<reference evidence="2 3" key="1">
    <citation type="submission" date="2023-11" db="EMBL/GenBank/DDBJ databases">
        <title>Peredibacter starrii A3.12.</title>
        <authorList>
            <person name="Mitchell R.J."/>
        </authorList>
    </citation>
    <scope>NUCLEOTIDE SEQUENCE [LARGE SCALE GENOMIC DNA]</scope>
    <source>
        <strain evidence="2 3">A3.12</strain>
    </source>
</reference>
<feature type="signal peptide" evidence="1">
    <location>
        <begin position="1"/>
        <end position="19"/>
    </location>
</feature>
<gene>
    <name evidence="2" type="ORF">SOO65_04155</name>
</gene>
<name>A0AAX4HRJ0_9BACT</name>
<dbReference type="AlphaFoldDB" id="A0AAX4HRJ0"/>
<dbReference type="Proteomes" id="UP001324634">
    <property type="component" value="Chromosome"/>
</dbReference>
<evidence type="ECO:0000313" key="3">
    <source>
        <dbReference type="Proteomes" id="UP001324634"/>
    </source>
</evidence>
<protein>
    <submittedName>
        <fullName evidence="2">Uncharacterized protein</fullName>
    </submittedName>
</protein>
<evidence type="ECO:0000256" key="1">
    <source>
        <dbReference type="SAM" id="SignalP"/>
    </source>
</evidence>
<evidence type="ECO:0000313" key="2">
    <source>
        <dbReference type="EMBL" id="WPU65931.1"/>
    </source>
</evidence>
<sequence length="410" mass="46879">MKNKFIMALALLVSGTALAENGPQFTVLVRRDGRTTKPYYTKMEMPDLESNNSFDGKYFKIVKGKGKEAVSFDEKDEKFLLKAANVYYHLNKARDYWVNKVKSEHAAALPKITIRLDIFNQFDELGHFANDNRAPQYNNALSIPSGETPAWVPAEKQDKWEKEIWFRPMKSIPAKELAPSGPNPLTTSLLAMERPLINYTANSFNQTLMEHMFYPTYAARPLHEDVLRLVGTIAMTKAIIYASRYSDPLFMDKYYYLETAMIPEIVYHEYSHLVLSDHLQMSHSTPVNEGMADYFAAIMSDKRKVYAKVKGYSNAAPKDTQNKRPYSHWDESNRAATADFTLSVLWDVREVLGEEIGDKVVYAARTFLKTETATVSDSLLRSILKACDLQCESPRKDKLKLYETFAKKGF</sequence>
<keyword evidence="1" id="KW-0732">Signal</keyword>
<organism evidence="2 3">
    <name type="scientific">Peredibacter starrii</name>
    <dbReference type="NCBI Taxonomy" id="28202"/>
    <lineage>
        <taxon>Bacteria</taxon>
        <taxon>Pseudomonadati</taxon>
        <taxon>Bdellovibrionota</taxon>
        <taxon>Bacteriovoracia</taxon>
        <taxon>Bacteriovoracales</taxon>
        <taxon>Bacteriovoracaceae</taxon>
        <taxon>Peredibacter</taxon>
    </lineage>
</organism>
<keyword evidence="3" id="KW-1185">Reference proteome</keyword>
<accession>A0AAX4HRJ0</accession>
<dbReference type="EMBL" id="CP139487">
    <property type="protein sequence ID" value="WPU65931.1"/>
    <property type="molecule type" value="Genomic_DNA"/>
</dbReference>
<proteinExistence type="predicted"/>